<dbReference type="Pfam" id="PF13899">
    <property type="entry name" value="Thioredoxin_7"/>
    <property type="match status" value="1"/>
</dbReference>
<dbReference type="Gene3D" id="3.40.30.10">
    <property type="entry name" value="Glutaredoxin"/>
    <property type="match status" value="1"/>
</dbReference>
<dbReference type="InterPro" id="IPR011990">
    <property type="entry name" value="TPR-like_helical_dom_sf"/>
</dbReference>
<keyword evidence="2" id="KW-0732">Signal</keyword>
<protein>
    <submittedName>
        <fullName evidence="4">Thioredoxin family protein</fullName>
    </submittedName>
</protein>
<name>A0A9X3X7D0_9BACT</name>
<evidence type="ECO:0000313" key="5">
    <source>
        <dbReference type="Proteomes" id="UP001151081"/>
    </source>
</evidence>
<keyword evidence="5" id="KW-1185">Reference proteome</keyword>
<sequence>MARPRTWIPALLFALAAGCGTAPPPGPDAPTDEAVRTNGAAGTNGTKSGEPTKPDGAAAGKDAAAAPLVFIEDDLDGAMARARAEKKALFVDAWAPWCHTCLSMKNYVLVDPALRPLADRVVFAAIDTDRPSSAAFLERYKMTFWPTFFVIDPAKGDVVAYWPGAASAREMRSFVEDAVRVMDASAPPSDPLYTLSQASAARAAGDHRKALALYDELLAKVDARWPRRDDALAGKLSALAGSGDVDGCARFGTAHVDEIRGAAAPADFASVLLSCASRLAKSPTQEQARRKAMARLEALVASPPPESTVDDRADALAILAGVKSELGDAEGARAAHEKRLVLMEKAAAEAKTPEIAATYDYGRAISYVALGRGEEAVRMLEQREREMPKSYDPPARLSSVLAKMGRFDAALAANGRAVALSYGPRRLAYLKQRADLQAKMGDKQGQIATLREEVAGHEALGPGQRNEAALADARHRLEEALGKGSAAPKR</sequence>
<dbReference type="EMBL" id="JAGTJJ010000030">
    <property type="protein sequence ID" value="MDC3985572.1"/>
    <property type="molecule type" value="Genomic_DNA"/>
</dbReference>
<organism evidence="4 5">
    <name type="scientific">Polyangium jinanense</name>
    <dbReference type="NCBI Taxonomy" id="2829994"/>
    <lineage>
        <taxon>Bacteria</taxon>
        <taxon>Pseudomonadati</taxon>
        <taxon>Myxococcota</taxon>
        <taxon>Polyangia</taxon>
        <taxon>Polyangiales</taxon>
        <taxon>Polyangiaceae</taxon>
        <taxon>Polyangium</taxon>
    </lineage>
</organism>
<evidence type="ECO:0000313" key="4">
    <source>
        <dbReference type="EMBL" id="MDC3985572.1"/>
    </source>
</evidence>
<dbReference type="RefSeq" id="WP_272421776.1">
    <property type="nucleotide sequence ID" value="NZ_JAGTJJ010000030.1"/>
</dbReference>
<evidence type="ECO:0000259" key="3">
    <source>
        <dbReference type="PROSITE" id="PS51352"/>
    </source>
</evidence>
<feature type="region of interest" description="Disordered" evidence="1">
    <location>
        <begin position="23"/>
        <end position="59"/>
    </location>
</feature>
<dbReference type="PROSITE" id="PS51257">
    <property type="entry name" value="PROKAR_LIPOPROTEIN"/>
    <property type="match status" value="1"/>
</dbReference>
<feature type="signal peptide" evidence="2">
    <location>
        <begin position="1"/>
        <end position="22"/>
    </location>
</feature>
<evidence type="ECO:0000256" key="2">
    <source>
        <dbReference type="SAM" id="SignalP"/>
    </source>
</evidence>
<dbReference type="InterPro" id="IPR013766">
    <property type="entry name" value="Thioredoxin_domain"/>
</dbReference>
<dbReference type="InterPro" id="IPR036249">
    <property type="entry name" value="Thioredoxin-like_sf"/>
</dbReference>
<feature type="compositionally biased region" description="Polar residues" evidence="1">
    <location>
        <begin position="40"/>
        <end position="49"/>
    </location>
</feature>
<feature type="chain" id="PRO_5040959969" evidence="2">
    <location>
        <begin position="23"/>
        <end position="490"/>
    </location>
</feature>
<dbReference type="SUPFAM" id="SSF48452">
    <property type="entry name" value="TPR-like"/>
    <property type="match status" value="1"/>
</dbReference>
<feature type="domain" description="Thioredoxin" evidence="3">
    <location>
        <begin position="23"/>
        <end position="180"/>
    </location>
</feature>
<dbReference type="GO" id="GO:0006950">
    <property type="term" value="P:response to stress"/>
    <property type="evidence" value="ECO:0007669"/>
    <property type="project" value="UniProtKB-ARBA"/>
</dbReference>
<dbReference type="SUPFAM" id="SSF52833">
    <property type="entry name" value="Thioredoxin-like"/>
    <property type="match status" value="1"/>
</dbReference>
<gene>
    <name evidence="4" type="ORF">KEG57_34150</name>
</gene>
<proteinExistence type="predicted"/>
<dbReference type="Gene3D" id="1.25.40.10">
    <property type="entry name" value="Tetratricopeptide repeat domain"/>
    <property type="match status" value="1"/>
</dbReference>
<comment type="caution">
    <text evidence="4">The sequence shown here is derived from an EMBL/GenBank/DDBJ whole genome shotgun (WGS) entry which is preliminary data.</text>
</comment>
<dbReference type="AlphaFoldDB" id="A0A9X3X7D0"/>
<dbReference type="Proteomes" id="UP001151081">
    <property type="component" value="Unassembled WGS sequence"/>
</dbReference>
<evidence type="ECO:0000256" key="1">
    <source>
        <dbReference type="SAM" id="MobiDB-lite"/>
    </source>
</evidence>
<reference evidence="4 5" key="1">
    <citation type="submission" date="2021-04" db="EMBL/GenBank/DDBJ databases">
        <title>Genome analysis of Polyangium sp.</title>
        <authorList>
            <person name="Li Y."/>
            <person name="Wang J."/>
        </authorList>
    </citation>
    <scope>NUCLEOTIDE SEQUENCE [LARGE SCALE GENOMIC DNA]</scope>
    <source>
        <strain evidence="4 5">SDU14</strain>
    </source>
</reference>
<dbReference type="PROSITE" id="PS51352">
    <property type="entry name" value="THIOREDOXIN_2"/>
    <property type="match status" value="1"/>
</dbReference>
<accession>A0A9X3X7D0</accession>